<protein>
    <submittedName>
        <fullName evidence="1">Putative LOC102082648 [Oreochromis niloticus]</fullName>
    </submittedName>
</protein>
<feature type="non-terminal residue" evidence="1">
    <location>
        <position position="1"/>
    </location>
</feature>
<dbReference type="InterPro" id="IPR012337">
    <property type="entry name" value="RNaseH-like_sf"/>
</dbReference>
<dbReference type="AlphaFoldDB" id="A0A0K2UW13"/>
<name>A0A0K2UW13_LEPSM</name>
<reference evidence="1" key="1">
    <citation type="submission" date="2014-05" db="EMBL/GenBank/DDBJ databases">
        <authorList>
            <person name="Chronopoulou M."/>
        </authorList>
    </citation>
    <scope>NUCLEOTIDE SEQUENCE</scope>
    <source>
        <tissue evidence="1">Whole organism</tissue>
    </source>
</reference>
<accession>A0A0K2UW13</accession>
<evidence type="ECO:0000313" key="1">
    <source>
        <dbReference type="EMBL" id="CDW42275.1"/>
    </source>
</evidence>
<dbReference type="PANTHER" id="PTHR47501">
    <property type="entry name" value="TRANSPOSASE-RELATED"/>
    <property type="match status" value="1"/>
</dbReference>
<sequence length="178" mass="20357">EYGKVEDENEEDVDLDDHIMLNDTTELASGLPMHFRCAANSLNLVTTNDYKKALKPRNGEYTILYYPTSAKLTKTWNYYNKSTKLSDTVSKNFTKAIITPTVTRWSSVHDSLQRTRKKKDKDPSSFQSVLAAANVKSFTPQQYDFLDKCVIVIKPMTDTLDHLQGDEAMFLRHLLPTI</sequence>
<dbReference type="PANTHER" id="PTHR47501:SF5">
    <property type="entry name" value="HAT C-TERMINAL DIMERISATION DOMAIN-CONTAINING PROTEIN"/>
    <property type="match status" value="1"/>
</dbReference>
<organism evidence="1">
    <name type="scientific">Lepeophtheirus salmonis</name>
    <name type="common">Salmon louse</name>
    <name type="synonym">Caligus salmonis</name>
    <dbReference type="NCBI Taxonomy" id="72036"/>
    <lineage>
        <taxon>Eukaryota</taxon>
        <taxon>Metazoa</taxon>
        <taxon>Ecdysozoa</taxon>
        <taxon>Arthropoda</taxon>
        <taxon>Crustacea</taxon>
        <taxon>Multicrustacea</taxon>
        <taxon>Hexanauplia</taxon>
        <taxon>Copepoda</taxon>
        <taxon>Siphonostomatoida</taxon>
        <taxon>Caligidae</taxon>
        <taxon>Lepeophtheirus</taxon>
    </lineage>
</organism>
<dbReference type="EMBL" id="HACA01024914">
    <property type="protein sequence ID" value="CDW42275.1"/>
    <property type="molecule type" value="Transcribed_RNA"/>
</dbReference>
<dbReference type="SUPFAM" id="SSF53098">
    <property type="entry name" value="Ribonuclease H-like"/>
    <property type="match status" value="1"/>
</dbReference>
<proteinExistence type="predicted"/>